<dbReference type="RefSeq" id="WP_086814276.1">
    <property type="nucleotide sequence ID" value="NZ_BJMM01000019.1"/>
</dbReference>
<comment type="caution">
    <text evidence="3">The sequence shown here is derived from an EMBL/GenBank/DDBJ whole genome shotgun (WGS) entry which is preliminary data.</text>
</comment>
<gene>
    <name evidence="3" type="ORF">SCA03_38390</name>
</gene>
<feature type="signal peptide" evidence="2">
    <location>
        <begin position="1"/>
        <end position="26"/>
    </location>
</feature>
<sequence>MRLRTCAATGLGAVALALTLATPAGATTGDFAYTYGTPDGPRQQVLHDLPSRQCVTLPQAASPGTPPAHSPRNRTGSTAVAFTGPDCTGEHFSMRPGTGYGSERLKLRSVLFS</sequence>
<evidence type="ECO:0000256" key="2">
    <source>
        <dbReference type="SAM" id="SignalP"/>
    </source>
</evidence>
<dbReference type="EMBL" id="BJMM01000019">
    <property type="protein sequence ID" value="GEB51288.1"/>
    <property type="molecule type" value="Genomic_DNA"/>
</dbReference>
<dbReference type="OrthoDB" id="3542365at2"/>
<dbReference type="Proteomes" id="UP000319210">
    <property type="component" value="Unassembled WGS sequence"/>
</dbReference>
<protein>
    <submittedName>
        <fullName evidence="3">Uncharacterized protein</fullName>
    </submittedName>
</protein>
<proteinExistence type="predicted"/>
<keyword evidence="2" id="KW-0732">Signal</keyword>
<dbReference type="AlphaFoldDB" id="A0A4Y3R3K8"/>
<evidence type="ECO:0000313" key="3">
    <source>
        <dbReference type="EMBL" id="GEB51288.1"/>
    </source>
</evidence>
<reference evidence="3 4" key="1">
    <citation type="submission" date="2019-06" db="EMBL/GenBank/DDBJ databases">
        <title>Whole genome shotgun sequence of Streptomyces cacaoi subsp. cacaoi NBRC 12748.</title>
        <authorList>
            <person name="Hosoyama A."/>
            <person name="Uohara A."/>
            <person name="Ohji S."/>
            <person name="Ichikawa N."/>
        </authorList>
    </citation>
    <scope>NUCLEOTIDE SEQUENCE [LARGE SCALE GENOMIC DNA]</scope>
    <source>
        <strain evidence="3 4">NBRC 12748</strain>
    </source>
</reference>
<accession>A0A4Y3R3K8</accession>
<name>A0A4Y3R3K8_STRCI</name>
<keyword evidence="4" id="KW-1185">Reference proteome</keyword>
<feature type="chain" id="PRO_5021407230" evidence="2">
    <location>
        <begin position="27"/>
        <end position="113"/>
    </location>
</feature>
<feature type="region of interest" description="Disordered" evidence="1">
    <location>
        <begin position="58"/>
        <end position="81"/>
    </location>
</feature>
<evidence type="ECO:0000313" key="4">
    <source>
        <dbReference type="Proteomes" id="UP000319210"/>
    </source>
</evidence>
<evidence type="ECO:0000256" key="1">
    <source>
        <dbReference type="SAM" id="MobiDB-lite"/>
    </source>
</evidence>
<organism evidence="3 4">
    <name type="scientific">Streptomyces cacaoi</name>
    <dbReference type="NCBI Taxonomy" id="1898"/>
    <lineage>
        <taxon>Bacteria</taxon>
        <taxon>Bacillati</taxon>
        <taxon>Actinomycetota</taxon>
        <taxon>Actinomycetes</taxon>
        <taxon>Kitasatosporales</taxon>
        <taxon>Streptomycetaceae</taxon>
        <taxon>Streptomyces</taxon>
    </lineage>
</organism>